<feature type="region of interest" description="Disordered" evidence="5">
    <location>
        <begin position="2698"/>
        <end position="2741"/>
    </location>
</feature>
<keyword evidence="4" id="KW-0862">Zinc</keyword>
<feature type="compositionally biased region" description="Low complexity" evidence="5">
    <location>
        <begin position="1601"/>
        <end position="1622"/>
    </location>
</feature>
<feature type="region of interest" description="Disordered" evidence="5">
    <location>
        <begin position="2419"/>
        <end position="2464"/>
    </location>
</feature>
<feature type="compositionally biased region" description="Basic and acidic residues" evidence="5">
    <location>
        <begin position="2419"/>
        <end position="2432"/>
    </location>
</feature>
<feature type="compositionally biased region" description="Polar residues" evidence="5">
    <location>
        <begin position="2433"/>
        <end position="2446"/>
    </location>
</feature>
<feature type="region of interest" description="Disordered" evidence="5">
    <location>
        <begin position="2250"/>
        <end position="2269"/>
    </location>
</feature>
<feature type="compositionally biased region" description="Polar residues" evidence="5">
    <location>
        <begin position="2186"/>
        <end position="2203"/>
    </location>
</feature>
<feature type="compositionally biased region" description="Polar residues" evidence="5">
    <location>
        <begin position="2135"/>
        <end position="2177"/>
    </location>
</feature>
<feature type="compositionally biased region" description="Polar residues" evidence="5">
    <location>
        <begin position="1685"/>
        <end position="1711"/>
    </location>
</feature>
<feature type="region of interest" description="Disordered" evidence="5">
    <location>
        <begin position="35"/>
        <end position="74"/>
    </location>
</feature>
<dbReference type="GO" id="GO:0010468">
    <property type="term" value="P:regulation of gene expression"/>
    <property type="evidence" value="ECO:0007669"/>
    <property type="project" value="TreeGrafter"/>
</dbReference>
<feature type="region of interest" description="Disordered" evidence="5">
    <location>
        <begin position="2302"/>
        <end position="2351"/>
    </location>
</feature>
<feature type="domain" description="C2H2-type" evidence="6">
    <location>
        <begin position="2896"/>
        <end position="2917"/>
    </location>
</feature>
<comment type="caution">
    <text evidence="7">The sequence shown here is derived from an EMBL/GenBank/DDBJ whole genome shotgun (WGS) entry which is preliminary data.</text>
</comment>
<keyword evidence="8" id="KW-1185">Reference proteome</keyword>
<dbReference type="InterPro" id="IPR013087">
    <property type="entry name" value="Znf_C2H2_type"/>
</dbReference>
<feature type="region of interest" description="Disordered" evidence="5">
    <location>
        <begin position="1301"/>
        <end position="1325"/>
    </location>
</feature>
<dbReference type="EMBL" id="BMAT01000928">
    <property type="protein sequence ID" value="GFR76244.1"/>
    <property type="molecule type" value="Genomic_DNA"/>
</dbReference>
<keyword evidence="3" id="KW-0863">Zinc-finger</keyword>
<evidence type="ECO:0000256" key="3">
    <source>
        <dbReference type="ARBA" id="ARBA00022771"/>
    </source>
</evidence>
<dbReference type="SMART" id="SM00355">
    <property type="entry name" value="ZnF_C2H2"/>
    <property type="match status" value="8"/>
</dbReference>
<dbReference type="InterPro" id="IPR050688">
    <property type="entry name" value="Zinc_finger/UBP_domain"/>
</dbReference>
<dbReference type="PANTHER" id="PTHR24403:SF67">
    <property type="entry name" value="FI01116P-RELATED"/>
    <property type="match status" value="1"/>
</dbReference>
<evidence type="ECO:0000256" key="4">
    <source>
        <dbReference type="ARBA" id="ARBA00022833"/>
    </source>
</evidence>
<dbReference type="PANTHER" id="PTHR24403">
    <property type="entry name" value="ZINC FINGER PROTEIN"/>
    <property type="match status" value="1"/>
</dbReference>
<evidence type="ECO:0000256" key="1">
    <source>
        <dbReference type="ARBA" id="ARBA00022723"/>
    </source>
</evidence>
<feature type="compositionally biased region" description="Basic and acidic residues" evidence="5">
    <location>
        <begin position="2706"/>
        <end position="2717"/>
    </location>
</feature>
<feature type="region of interest" description="Disordered" evidence="5">
    <location>
        <begin position="3094"/>
        <end position="3157"/>
    </location>
</feature>
<feature type="region of interest" description="Disordered" evidence="5">
    <location>
        <begin position="2746"/>
        <end position="2765"/>
    </location>
</feature>
<feature type="compositionally biased region" description="Basic and acidic residues" evidence="5">
    <location>
        <begin position="3040"/>
        <end position="3065"/>
    </location>
</feature>
<feature type="compositionally biased region" description="Basic and acidic residues" evidence="5">
    <location>
        <begin position="2513"/>
        <end position="2522"/>
    </location>
</feature>
<feature type="region of interest" description="Disordered" evidence="5">
    <location>
        <begin position="1601"/>
        <end position="1628"/>
    </location>
</feature>
<reference evidence="7 8" key="1">
    <citation type="journal article" date="2021" name="Elife">
        <title>Chloroplast acquisition without the gene transfer in kleptoplastic sea slugs, Plakobranchus ocellatus.</title>
        <authorList>
            <person name="Maeda T."/>
            <person name="Takahashi S."/>
            <person name="Yoshida T."/>
            <person name="Shimamura S."/>
            <person name="Takaki Y."/>
            <person name="Nagai Y."/>
            <person name="Toyoda A."/>
            <person name="Suzuki Y."/>
            <person name="Arimoto A."/>
            <person name="Ishii H."/>
            <person name="Satoh N."/>
            <person name="Nishiyama T."/>
            <person name="Hasebe M."/>
            <person name="Maruyama T."/>
            <person name="Minagawa J."/>
            <person name="Obokata J."/>
            <person name="Shigenobu S."/>
        </authorList>
    </citation>
    <scope>NUCLEOTIDE SEQUENCE [LARGE SCALE GENOMIC DNA]</scope>
</reference>
<feature type="region of interest" description="Disordered" evidence="5">
    <location>
        <begin position="1677"/>
        <end position="1839"/>
    </location>
</feature>
<feature type="region of interest" description="Disordered" evidence="5">
    <location>
        <begin position="3003"/>
        <end position="3077"/>
    </location>
</feature>
<feature type="region of interest" description="Disordered" evidence="5">
    <location>
        <begin position="2135"/>
        <end position="2209"/>
    </location>
</feature>
<feature type="region of interest" description="Disordered" evidence="5">
    <location>
        <begin position="2848"/>
        <end position="2886"/>
    </location>
</feature>
<dbReference type="PROSITE" id="PS00028">
    <property type="entry name" value="ZINC_FINGER_C2H2_1"/>
    <property type="match status" value="1"/>
</dbReference>
<feature type="compositionally biased region" description="Polar residues" evidence="5">
    <location>
        <begin position="1753"/>
        <end position="1762"/>
    </location>
</feature>
<dbReference type="Proteomes" id="UP000762676">
    <property type="component" value="Unassembled WGS sequence"/>
</dbReference>
<feature type="compositionally biased region" description="Polar residues" evidence="5">
    <location>
        <begin position="1547"/>
        <end position="1568"/>
    </location>
</feature>
<sequence>MLLLQSMGRQSRAIFSLYAQYGDLRLRAMPKRKKKIVAKKRKGDEVVDEDAESDSPKKVAAASSTSQCGDEGEEVSSFTSVPLLRASEEGLKGSMTSHFMCNYCEFSAESKADLVSHMRKHMIKCTKCTFSSLSRREVTQHCKEEHDVDFEVKTHEVATSSTEVEMDKDPCSACVFCKFMTYSTEHLERHTSLKHPGMLPKSVAKMVTKLASTKIRQGDVRFYLSLSGKDSSEGSKVVSSSPPKEESSEPIEIEDEVPADIKPKFEPLEQKVSPGILNKQKPVTSDLKSAADLHALETFTQQLAKRMKVENMSVRSEADTSESDRKPERGVKVETIYCLTCPFSNVLIDKLKCHTLVQHPLGAAVATYSASESSLSDFTFFCVKEECPYSTGDLNEYQRHLMHCCSAIKSLKIVERERFKSTVSFIFELQKKHSLDVEEGFGEFASPALPQSHPVAKVTKEPPVRDNQPQQAPLMSARSDVTVISKPPTETQSSVQQAMPAGIQNLNEGIQNPIEPDIRLHQRVQAVPNAQNQVSAQLHTLNNSHQQSSDIFPSAYQPNGSTFQSGGLSALSPQSSLYRQQKPHQHQPLTSTGQFTNAYNSGTSHAITANGGQIQNQQESTNLPNFLGAGSVSSANEQDQLTFQENSQTAAWRNGQMPLSTSGQQVLQLPSNNATTYQHQGARGRGRIVQGQVGYQRGIPSGPMLPQQQLPVQGLPRPRMPLLKPVRRGQGTFMGRGRPPGISAPVQNTASDDDVIVTAVVRMSPSSQRGRPPGAARGRAPTMSPQRLRAPASSYGQMQNLPRGRGTPVRPTFTPVSQPRPIDMRSHFEALACAADPNEEEDDLQIVGMTPGKDRSFGNPKAVDASRFSYCCLHCGKDQGSKDVMKQHMKACHNDTLLGAFTNIDTGQWLYFCPQLNCAFMTYNEERLRDHLQKCCDPEKWKAFDFGVAMNNLKSMKIRQMEVRSISGSQNDLVDLDGRGMRDRFSTSLNDAFDDIVVNTTGRQMVRPMRGRRPQAALNVRDQLQRMPHPYQPMNPVVRGRSSMFRPRQSTERVLRGLSARVRLPMPRAPGMNSSAPGFPMPANRRPGFSPSQPAGRMVSPMQRPRMPHPHPAPERPRPTTLQNPILIDVDPDSPEEARDNSSNKVDCERFTGQSQPQFSSPSPNVAYNGNSSFTGMQSQFEIQPAAGSEGLFSGNQNTDQLSSNFLSVPSNEISDTDHSVQPNTVTPEDSVALNSFSSIEKSAERSALSTDQLAAPINDVTEGELMPVHPPDQENLNRKQSATTSATTFVSVTDNTTVTLGSNMSSTKETHENFGISNDSETLNPEPLTQDLPESSVNHQGNALPDCHNTDTFTDELGSLESRFVPPEISQVSSVSSNFEMLDSQLRHFPENCGQHFEPMTGLPSPSLSSAHPLPRNDMQYAVALIETNTAPSYETPPLCSVEKQNPAVNLQSSLPGVESSVFSHARAASSISTSGCVLQSKTQASYQFESTSDKEVEPAAKTDSLFSGEPLPVPSMPSSPSSGWPAAFTADMQGESSFDQHQEPSSKASTNKQSVTSTKMHHSSSFDNLCTPASSSDVQSLSSKDLQTAFCGNMQFTPSTSMQSSIPSSQMQSKTSSDTQPMTLADVQTVISSSEMQGVPSVDQQYIAPSTQMLYSVPTSEMQSIPVTEKQQLADFSGEINYVPSTSFRSNEMQSEPSADETPPSTDFQSEPSPKEPPSFSDFQSGPSVDKEPPPSTDFESEPTADRELPPSTNIQSNPSADEELPPSTNIQSNPSADEELPPSTNIQSDLPADKESPISAVIQPQPISDRQLLSSTEMHPSVPSSKVQSEPFTGLQSAALTNTQSPASYHENFMASTKMLTESQCEPSAHTEPASSSVMVVDAQSAPSIITQAVSSPDAQSAPAINTTFTSLTNPQTVSSSCTQPMPPRNPEPEYFENTPVPPVPITCPSATHVNTSVETKAMGSQGNQYLTSELFDEEERINAVVLEKVFAKVPDMPKTLSRRLVFKFKQYANYKNVKITPDSKVIDEFVSKISYKRSGSANQQNSKPQQGAVSNASATMSTRSGRHFPDPSLCKEKHTPASGVSKKDLPSVENIESQKVEPLQSTLLNNSISSQVQSVGAIMAEQDSVIEQPSHSTEQQHCLSKAQETANISETQASNIKPQSSFLENTNEPLTIPEYNKKPQQTSQDDTPSLSQNGPGTVDTAVQQGSLQPQLDLLSSSYSENTFTNDNSSSLQNDYIQNEKVENLQKSDQTSTLSPRTTDKCSVSKEVSAIDSTAVVNTTSKKLTKAFIESHQDVEVENPSFGDALDGTDEENNSLPQYHPISGSTEQKDSENPGNLSLPPRKHILSSDLDSEAEPDQTLVSQGHDNVCQENIAQTENKGSVQQKELDEGNEFSQIQAALGGDSFAYSKSSERVRLGSQGNEEHSTTAQDKSQDSNSKMENLPVLQGQNESTAPEEASAIPDVLETHVILPQRSIQFSGVFAKLMKQAPKSQDAKESNGTESPDGEPDRGNHTEAKASSFLDTSISSHPDSSPQSNPETTTKSQSGSRDPARSFHFSSSKLKQVLKRTLETNESSFSVSKKMKVRRASAPDMDTQIEATINRNPSPDPNSCPAPLTCSELSKEEMQYDAKGYNSSNVSYKNELQASSQGDGLTTAQNDIMESEDPALSSDQEECPIASLIAVNLAAEAEYKDSSSGSGRRVESFMEEPSHSKLGSLENNEAAQKPSSSDFNAISDKLPQSLPLVSKEKTNSTTEKPAVVDKATGRLILKVKKHNIPRFKAPKPSSTSEDSKAVVLGTEGCLSDDHFVRRSLRERKMVQTDENELTEMDELMSEDDDEYNIEEDSDAHSSDSNGSWGEGSDHSQPKRKKKAKPPPDPTAFDFKTKGKYKCWQCRKIFLKCGFAKAHMLKKHPDKGLCVVDLGQSDFLGTPQLLLFCRRKCRYATLSLEGLKNHMANCEKEVVSPLEVVKTFIDTDYEELLKLGDEVLKIPEKKVRASKKVKKSKSSEEHAESKKAEVQEDDANKCVSDWTDNAPLEHDVETSELPHSDPLDPVSQDEHPLQSTHTPAVEAPSGLYEVVDVDLECPEPLQGTKEQLPTQPSSQFHQQGVSLQQNNHHHQQQQHFHSSQSHQISNPVRPPQSLNPNSGHIPTRPRHPGLVSPCQTTAAGGIRQQVNRPSSHGPAPSIVARVGGAIRGPMPSQPSAPTQTNMYHQPNTGKRFRPNANPQQHVHIGQRATHGSSNTDFPVERPRQQVPMFANGVRGRGARLLNPRPQQAFVRAPHHQMQWQQQQPRQQSFAPQRYNSPRQPTDPQVRPRVMNPPGVRAMVGSNHKNQQQQQHWAHAGASVRGGTTISGPQQRIPAVVKNRNPGPATNQDDSYTVTESGVICLD</sequence>
<feature type="compositionally biased region" description="Low complexity" evidence="5">
    <location>
        <begin position="3289"/>
        <end position="3300"/>
    </location>
</feature>
<organism evidence="7 8">
    <name type="scientific">Elysia marginata</name>
    <dbReference type="NCBI Taxonomy" id="1093978"/>
    <lineage>
        <taxon>Eukaryota</taxon>
        <taxon>Metazoa</taxon>
        <taxon>Spiralia</taxon>
        <taxon>Lophotrochozoa</taxon>
        <taxon>Mollusca</taxon>
        <taxon>Gastropoda</taxon>
        <taxon>Heterobranchia</taxon>
        <taxon>Euthyneura</taxon>
        <taxon>Panpulmonata</taxon>
        <taxon>Sacoglossa</taxon>
        <taxon>Placobranchoidea</taxon>
        <taxon>Plakobranchidae</taxon>
        <taxon>Elysia</taxon>
    </lineage>
</organism>
<evidence type="ECO:0000256" key="2">
    <source>
        <dbReference type="ARBA" id="ARBA00022737"/>
    </source>
</evidence>
<feature type="compositionally biased region" description="Polar residues" evidence="5">
    <location>
        <begin position="3301"/>
        <end position="3315"/>
    </location>
</feature>
<feature type="compositionally biased region" description="Polar residues" evidence="5">
    <location>
        <begin position="3097"/>
        <end position="3116"/>
    </location>
</feature>
<dbReference type="GO" id="GO:0008270">
    <property type="term" value="F:zinc ion binding"/>
    <property type="evidence" value="ECO:0007669"/>
    <property type="project" value="UniProtKB-KW"/>
</dbReference>
<feature type="region of interest" description="Disordered" evidence="5">
    <location>
        <begin position="764"/>
        <end position="811"/>
    </location>
</feature>
<feature type="compositionally biased region" description="Polar residues" evidence="5">
    <location>
        <begin position="2041"/>
        <end position="2067"/>
    </location>
</feature>
<feature type="compositionally biased region" description="Low complexity" evidence="5">
    <location>
        <begin position="1154"/>
        <end position="1164"/>
    </location>
</feature>
<evidence type="ECO:0000259" key="6">
    <source>
        <dbReference type="PROSITE" id="PS00028"/>
    </source>
</evidence>
<feature type="compositionally biased region" description="Polar residues" evidence="5">
    <location>
        <begin position="1769"/>
        <end position="1778"/>
    </location>
</feature>
<feature type="region of interest" description="Disordered" evidence="5">
    <location>
        <begin position="229"/>
        <end position="251"/>
    </location>
</feature>
<gene>
    <name evidence="7" type="ORF">ElyMa_000476900</name>
</gene>
<feature type="region of interest" description="Disordered" evidence="5">
    <location>
        <begin position="2495"/>
        <end position="2570"/>
    </location>
</feature>
<feature type="compositionally biased region" description="Polar residues" evidence="5">
    <location>
        <begin position="1194"/>
        <end position="1229"/>
    </location>
</feature>
<feature type="compositionally biased region" description="Polar residues" evidence="5">
    <location>
        <begin position="2254"/>
        <end position="2264"/>
    </location>
</feature>
<evidence type="ECO:0000313" key="8">
    <source>
        <dbReference type="Proteomes" id="UP000762676"/>
    </source>
</evidence>
<feature type="compositionally biased region" description="Basic and acidic residues" evidence="5">
    <location>
        <begin position="1136"/>
        <end position="1150"/>
    </location>
</feature>
<feature type="region of interest" description="Disordered" evidence="5">
    <location>
        <begin position="3287"/>
        <end position="3321"/>
    </location>
</feature>
<protein>
    <submittedName>
        <fullName evidence="7">RE1-silencing transcription factor</fullName>
    </submittedName>
</protein>
<accession>A0AAV4FSM1</accession>
<feature type="region of interest" description="Disordered" evidence="5">
    <location>
        <begin position="1188"/>
        <end position="1229"/>
    </location>
</feature>
<feature type="compositionally biased region" description="Basic and acidic residues" evidence="5">
    <location>
        <begin position="3010"/>
        <end position="3029"/>
    </location>
</feature>
<feature type="compositionally biased region" description="Polar residues" evidence="5">
    <location>
        <begin position="1808"/>
        <end position="1839"/>
    </location>
</feature>
<feature type="region of interest" description="Disordered" evidence="5">
    <location>
        <begin position="2041"/>
        <end position="2094"/>
    </location>
</feature>
<name>A0AAV4FSM1_9GAST</name>
<keyword evidence="2" id="KW-0677">Repeat</keyword>
<evidence type="ECO:0000313" key="7">
    <source>
        <dbReference type="EMBL" id="GFR76244.1"/>
    </source>
</evidence>
<feature type="region of interest" description="Disordered" evidence="5">
    <location>
        <begin position="1491"/>
        <end position="1568"/>
    </location>
</feature>
<keyword evidence="1" id="KW-0479">Metal-binding</keyword>
<feature type="compositionally biased region" description="Low complexity" evidence="5">
    <location>
        <begin position="3126"/>
        <end position="3139"/>
    </location>
</feature>
<dbReference type="GO" id="GO:0005634">
    <property type="term" value="C:nucleus"/>
    <property type="evidence" value="ECO:0007669"/>
    <property type="project" value="TreeGrafter"/>
</dbReference>
<feature type="region of interest" description="Disordered" evidence="5">
    <location>
        <begin position="1065"/>
        <end position="1173"/>
    </location>
</feature>
<feature type="compositionally biased region" description="Basic and acidic residues" evidence="5">
    <location>
        <begin position="2071"/>
        <end position="2094"/>
    </location>
</feature>
<proteinExistence type="predicted"/>
<feature type="compositionally biased region" description="Low complexity" evidence="5">
    <location>
        <begin position="2531"/>
        <end position="2544"/>
    </location>
</feature>
<feature type="compositionally biased region" description="Low complexity" evidence="5">
    <location>
        <begin position="769"/>
        <end position="781"/>
    </location>
</feature>
<feature type="compositionally biased region" description="Polar residues" evidence="5">
    <location>
        <begin position="2723"/>
        <end position="2738"/>
    </location>
</feature>
<evidence type="ECO:0000256" key="5">
    <source>
        <dbReference type="SAM" id="MobiDB-lite"/>
    </source>
</evidence>
<feature type="compositionally biased region" description="Polar residues" evidence="5">
    <location>
        <begin position="2545"/>
        <end position="2554"/>
    </location>
</feature>
<feature type="compositionally biased region" description="Basic and acidic residues" evidence="5">
    <location>
        <begin position="1493"/>
        <end position="1502"/>
    </location>
</feature>